<dbReference type="Proteomes" id="UP000238042">
    <property type="component" value="Unassembled WGS sequence"/>
</dbReference>
<evidence type="ECO:0000313" key="1">
    <source>
        <dbReference type="EMBL" id="PQL91280.1"/>
    </source>
</evidence>
<proteinExistence type="predicted"/>
<protein>
    <submittedName>
        <fullName evidence="1">Uncharacterized protein</fullName>
    </submittedName>
</protein>
<dbReference type="AlphaFoldDB" id="A0A2S8A9T7"/>
<keyword evidence="2" id="KW-1185">Reference proteome</keyword>
<name>A0A2S8A9T7_9FLAO</name>
<dbReference type="EMBL" id="PSZM01000041">
    <property type="protein sequence ID" value="PQL91280.1"/>
    <property type="molecule type" value="Genomic_DNA"/>
</dbReference>
<accession>A0A2S8A9T7</accession>
<gene>
    <name evidence="1" type="ORF">C4S77_08455</name>
</gene>
<comment type="caution">
    <text evidence="1">The sequence shown here is derived from an EMBL/GenBank/DDBJ whole genome shotgun (WGS) entry which is preliminary data.</text>
</comment>
<sequence length="141" mass="16748">MSCKTSKIAISYYITTKEDLMKRDSMYVEKIEEYAAEYLPDSLKKEKVKYIILHGESFRGRYIVINKKDTIDKFYKNKEELCIFSKYYKIPSDTKKVEIEDVGGRGVLKLKIPKKYDYIEVSGFNEWEIVYLDYPSIRTCL</sequence>
<organism evidence="1 2">
    <name type="scientific">Apibacter adventoris</name>
    <dbReference type="NCBI Taxonomy" id="1679466"/>
    <lineage>
        <taxon>Bacteria</taxon>
        <taxon>Pseudomonadati</taxon>
        <taxon>Bacteroidota</taxon>
        <taxon>Flavobacteriia</taxon>
        <taxon>Flavobacteriales</taxon>
        <taxon>Weeksellaceae</taxon>
        <taxon>Apibacter</taxon>
    </lineage>
</organism>
<reference evidence="1 2" key="1">
    <citation type="submission" date="2018-02" db="EMBL/GenBank/DDBJ databases">
        <title>Genome sequences of Apibacter spp., gut symbionts of Asian honey bees.</title>
        <authorList>
            <person name="Kwong W.K."/>
            <person name="Steele M.I."/>
            <person name="Moran N.A."/>
        </authorList>
    </citation>
    <scope>NUCLEOTIDE SEQUENCE [LARGE SCALE GENOMIC DNA]</scope>
    <source>
        <strain evidence="2">wkB301</strain>
    </source>
</reference>
<evidence type="ECO:0000313" key="2">
    <source>
        <dbReference type="Proteomes" id="UP000238042"/>
    </source>
</evidence>